<sequence length="62" mass="6713">HVWGTSTAFVIPDARQPRYGLKEVGYVEHQLGEDGSFTSRLVQVPGVPTLNIADFPGAYGPL</sequence>
<dbReference type="EMBL" id="JANPXH010000645">
    <property type="protein sequence ID" value="MCR6678964.1"/>
    <property type="molecule type" value="Genomic_DNA"/>
</dbReference>
<organism evidence="1 2">
    <name type="scientific">Escherichia marmotae</name>
    <dbReference type="NCBI Taxonomy" id="1499973"/>
    <lineage>
        <taxon>Bacteria</taxon>
        <taxon>Pseudomonadati</taxon>
        <taxon>Pseudomonadota</taxon>
        <taxon>Gammaproteobacteria</taxon>
        <taxon>Enterobacterales</taxon>
        <taxon>Enterobacteriaceae</taxon>
        <taxon>Escherichia</taxon>
    </lineage>
</organism>
<protein>
    <submittedName>
        <fullName evidence="1">Uncharacterized protein</fullName>
    </submittedName>
</protein>
<accession>A0AAW5MZ94</accession>
<evidence type="ECO:0000313" key="1">
    <source>
        <dbReference type="EMBL" id="MCR6678964.1"/>
    </source>
</evidence>
<dbReference type="Proteomes" id="UP001206878">
    <property type="component" value="Unassembled WGS sequence"/>
</dbReference>
<reference evidence="1" key="1">
    <citation type="submission" date="2022-07" db="EMBL/GenBank/DDBJ databases">
        <title>Diversity of ethanolamine utilization by human commensal Escherichia coli.</title>
        <authorList>
            <person name="Jubelin G."/>
        </authorList>
    </citation>
    <scope>NUCLEOTIDE SEQUENCE</scope>
    <source>
        <strain evidence="1">S1</strain>
    </source>
</reference>
<comment type="caution">
    <text evidence="1">The sequence shown here is derived from an EMBL/GenBank/DDBJ whole genome shotgun (WGS) entry which is preliminary data.</text>
</comment>
<evidence type="ECO:0000313" key="2">
    <source>
        <dbReference type="Proteomes" id="UP001206878"/>
    </source>
</evidence>
<name>A0AAW5MZ94_9ESCH</name>
<dbReference type="AlphaFoldDB" id="A0AAW5MZ94"/>
<feature type="non-terminal residue" evidence="1">
    <location>
        <position position="1"/>
    </location>
</feature>
<gene>
    <name evidence="1" type="ORF">NVV43_26060</name>
</gene>
<proteinExistence type="predicted"/>